<evidence type="ECO:0000259" key="1">
    <source>
        <dbReference type="Pfam" id="PF01979"/>
    </source>
</evidence>
<keyword evidence="2" id="KW-0378">Hydrolase</keyword>
<comment type="caution">
    <text evidence="2">The sequence shown here is derived from an EMBL/GenBank/DDBJ whole genome shotgun (WGS) entry which is preliminary data.</text>
</comment>
<dbReference type="EMBL" id="RZYA01000041">
    <property type="protein sequence ID" value="RVU14608.1"/>
    <property type="molecule type" value="Genomic_DNA"/>
</dbReference>
<dbReference type="InterPro" id="IPR011059">
    <property type="entry name" value="Metal-dep_hydrolase_composite"/>
</dbReference>
<dbReference type="RefSeq" id="WP_127833379.1">
    <property type="nucleotide sequence ID" value="NZ_RZYA01000041.1"/>
</dbReference>
<dbReference type="Pfam" id="PF01979">
    <property type="entry name" value="Amidohydro_1"/>
    <property type="match status" value="1"/>
</dbReference>
<dbReference type="InterPro" id="IPR006680">
    <property type="entry name" value="Amidohydro-rel"/>
</dbReference>
<proteinExistence type="predicted"/>
<reference evidence="2 3" key="1">
    <citation type="submission" date="2019-01" db="EMBL/GenBank/DDBJ databases">
        <title>Genome sequences of Streptomyces and Rhizobium isolates collected from root and soil.</title>
        <authorList>
            <person name="Chhettri S."/>
            <person name="Sevigny J.L."/>
            <person name="Sen A."/>
            <person name="Ennis N."/>
            <person name="Tisa L."/>
        </authorList>
    </citation>
    <scope>NUCLEOTIDE SEQUENCE [LARGE SCALE GENOMIC DNA]</scope>
    <source>
        <strain evidence="2 3">San01</strain>
    </source>
</reference>
<accession>A0A437NX81</accession>
<evidence type="ECO:0000313" key="3">
    <source>
        <dbReference type="Proteomes" id="UP000283128"/>
    </source>
</evidence>
<dbReference type="PANTHER" id="PTHR43135:SF3">
    <property type="entry name" value="ALPHA-D-RIBOSE 1-METHYLPHOSPHONATE 5-TRIPHOSPHATE DIPHOSPHATASE"/>
    <property type="match status" value="1"/>
</dbReference>
<dbReference type="PANTHER" id="PTHR43135">
    <property type="entry name" value="ALPHA-D-RIBOSE 1-METHYLPHOSPHONATE 5-TRIPHOSPHATE DIPHOSPHATASE"/>
    <property type="match status" value="1"/>
</dbReference>
<dbReference type="GO" id="GO:0016810">
    <property type="term" value="F:hydrolase activity, acting on carbon-nitrogen (but not peptide) bonds"/>
    <property type="evidence" value="ECO:0007669"/>
    <property type="project" value="InterPro"/>
</dbReference>
<organism evidence="2 3">
    <name type="scientific">Streptomyces antnestii</name>
    <dbReference type="NCBI Taxonomy" id="2494256"/>
    <lineage>
        <taxon>Bacteria</taxon>
        <taxon>Bacillati</taxon>
        <taxon>Actinomycetota</taxon>
        <taxon>Actinomycetes</taxon>
        <taxon>Kitasatosporales</taxon>
        <taxon>Streptomycetaceae</taxon>
        <taxon>Streptomyces</taxon>
    </lineage>
</organism>
<dbReference type="Gene3D" id="3.20.20.140">
    <property type="entry name" value="Metal-dependent hydrolases"/>
    <property type="match status" value="1"/>
</dbReference>
<keyword evidence="3" id="KW-1185">Reference proteome</keyword>
<dbReference type="InterPro" id="IPR032466">
    <property type="entry name" value="Metal_Hydrolase"/>
</dbReference>
<dbReference type="Gene3D" id="2.30.40.10">
    <property type="entry name" value="Urease, subunit C, domain 1"/>
    <property type="match status" value="1"/>
</dbReference>
<dbReference type="OrthoDB" id="3514520at2"/>
<sequence length="425" mass="44314">MSISGSFRLVNARVIDGTGSAPVTGAELVAVDGRIAYVGPSRDQVSAEHRALPTVDARGRTVLPGFFDCHVHVALSIEDGLVAQFADAGSYAMLKTARRLRDTLDAGVTTIRDLGGLDNGFKRALADGLVTGPRANLAVGVISPTGGHVDFSLPNGHVPRPGADQVSYIADTDDQVLTAVRELVRSGADVIKVCTSGGVSSPTDQPDDMGVSERQVALIRAELDRHSRRRRIAAHAQGAAGILAAVRGGVDSVEHGYGISDEGVELMLEKGTFLVPTLSSALRVPDPDLVPPYLYEKKVRWSRIAREHIARALQAGVNVALGTDAGVCPHGRNLLELVHLVELGMSPGDAIVAGTRNSARLLGLDDELGTLEVGKTADLVAVTADPLADISSLADPANVELVLKAGKTVKDTAGLTTDVLDAIAA</sequence>
<dbReference type="SUPFAM" id="SSF51338">
    <property type="entry name" value="Composite domain of metallo-dependent hydrolases"/>
    <property type="match status" value="1"/>
</dbReference>
<dbReference type="InterPro" id="IPR051781">
    <property type="entry name" value="Metallo-dep_Hydrolase"/>
</dbReference>
<dbReference type="Proteomes" id="UP000283128">
    <property type="component" value="Unassembled WGS sequence"/>
</dbReference>
<protein>
    <submittedName>
        <fullName evidence="2">Amidohydrolase family protein</fullName>
    </submittedName>
</protein>
<dbReference type="SUPFAM" id="SSF51556">
    <property type="entry name" value="Metallo-dependent hydrolases"/>
    <property type="match status" value="1"/>
</dbReference>
<dbReference type="InterPro" id="IPR057744">
    <property type="entry name" value="OTAase-like"/>
</dbReference>
<evidence type="ECO:0000313" key="2">
    <source>
        <dbReference type="EMBL" id="RVU14608.1"/>
    </source>
</evidence>
<dbReference type="AlphaFoldDB" id="A0A437NX81"/>
<gene>
    <name evidence="2" type="ORF">EOT10_40535</name>
</gene>
<name>A0A437NX81_9ACTN</name>
<feature type="domain" description="Amidohydrolase-related" evidence="1">
    <location>
        <begin position="61"/>
        <end position="409"/>
    </location>
</feature>
<dbReference type="CDD" id="cd01299">
    <property type="entry name" value="Met_dep_hydrolase_A"/>
    <property type="match status" value="1"/>
</dbReference>